<evidence type="ECO:0000256" key="3">
    <source>
        <dbReference type="ARBA" id="ARBA00004174"/>
    </source>
</evidence>
<evidence type="ECO:0000256" key="5">
    <source>
        <dbReference type="ARBA" id="ARBA00010617"/>
    </source>
</evidence>
<evidence type="ECO:0000256" key="4">
    <source>
        <dbReference type="ARBA" id="ARBA00004406"/>
    </source>
</evidence>
<dbReference type="AlphaFoldDB" id="A0A7R9K4K2"/>
<evidence type="ECO:0000256" key="6">
    <source>
        <dbReference type="ARBA" id="ARBA00022617"/>
    </source>
</evidence>
<dbReference type="Pfam" id="PF00067">
    <property type="entry name" value="p450"/>
    <property type="match status" value="1"/>
</dbReference>
<dbReference type="GO" id="GO:0020037">
    <property type="term" value="F:heme binding"/>
    <property type="evidence" value="ECO:0007669"/>
    <property type="project" value="InterPro"/>
</dbReference>
<dbReference type="Gene3D" id="1.10.630.10">
    <property type="entry name" value="Cytochrome P450"/>
    <property type="match status" value="1"/>
</dbReference>
<comment type="cofactor">
    <cofactor evidence="1">
        <name>heme</name>
        <dbReference type="ChEBI" id="CHEBI:30413"/>
    </cofactor>
</comment>
<reference evidence="14" key="1">
    <citation type="submission" date="2020-11" db="EMBL/GenBank/DDBJ databases">
        <authorList>
            <person name="Tran Van P."/>
        </authorList>
    </citation>
    <scope>NUCLEOTIDE SEQUENCE</scope>
</reference>
<dbReference type="EMBL" id="OE843630">
    <property type="protein sequence ID" value="CAD7603601.1"/>
    <property type="molecule type" value="Genomic_DNA"/>
</dbReference>
<evidence type="ECO:0000256" key="2">
    <source>
        <dbReference type="ARBA" id="ARBA00003690"/>
    </source>
</evidence>
<keyword evidence="6" id="KW-0349">Heme</keyword>
<evidence type="ECO:0000256" key="12">
    <source>
        <dbReference type="ARBA" id="ARBA00023033"/>
    </source>
</evidence>
<keyword evidence="10" id="KW-0560">Oxidoreductase</keyword>
<keyword evidence="7" id="KW-0479">Metal-binding</keyword>
<evidence type="ECO:0000256" key="8">
    <source>
        <dbReference type="ARBA" id="ARBA00022824"/>
    </source>
</evidence>
<evidence type="ECO:0000313" key="14">
    <source>
        <dbReference type="EMBL" id="CAD7603601.1"/>
    </source>
</evidence>
<evidence type="ECO:0000256" key="10">
    <source>
        <dbReference type="ARBA" id="ARBA00023002"/>
    </source>
</evidence>
<organism evidence="14">
    <name type="scientific">Timema genevievae</name>
    <name type="common">Walking stick</name>
    <dbReference type="NCBI Taxonomy" id="629358"/>
    <lineage>
        <taxon>Eukaryota</taxon>
        <taxon>Metazoa</taxon>
        <taxon>Ecdysozoa</taxon>
        <taxon>Arthropoda</taxon>
        <taxon>Hexapoda</taxon>
        <taxon>Insecta</taxon>
        <taxon>Pterygota</taxon>
        <taxon>Neoptera</taxon>
        <taxon>Polyneoptera</taxon>
        <taxon>Phasmatodea</taxon>
        <taxon>Timematodea</taxon>
        <taxon>Timematoidea</taxon>
        <taxon>Timematidae</taxon>
        <taxon>Timema</taxon>
    </lineage>
</organism>
<dbReference type="SUPFAM" id="SSF48264">
    <property type="entry name" value="Cytochrome P450"/>
    <property type="match status" value="1"/>
</dbReference>
<proteinExistence type="inferred from homology"/>
<dbReference type="GO" id="GO:0016705">
    <property type="term" value="F:oxidoreductase activity, acting on paired donors, with incorporation or reduction of molecular oxygen"/>
    <property type="evidence" value="ECO:0007669"/>
    <property type="project" value="InterPro"/>
</dbReference>
<keyword evidence="13" id="KW-0472">Membrane</keyword>
<evidence type="ECO:0000256" key="11">
    <source>
        <dbReference type="ARBA" id="ARBA00023004"/>
    </source>
</evidence>
<dbReference type="GO" id="GO:0004497">
    <property type="term" value="F:monooxygenase activity"/>
    <property type="evidence" value="ECO:0007669"/>
    <property type="project" value="UniProtKB-KW"/>
</dbReference>
<keyword evidence="12" id="KW-0503">Monooxygenase</keyword>
<dbReference type="InterPro" id="IPR036396">
    <property type="entry name" value="Cyt_P450_sf"/>
</dbReference>
<dbReference type="InterPro" id="IPR001128">
    <property type="entry name" value="Cyt_P450"/>
</dbReference>
<keyword evidence="8" id="KW-0256">Endoplasmic reticulum</keyword>
<evidence type="ECO:0008006" key="15">
    <source>
        <dbReference type="Google" id="ProtNLM"/>
    </source>
</evidence>
<name>A0A7R9K4K2_TIMGE</name>
<evidence type="ECO:0000256" key="7">
    <source>
        <dbReference type="ARBA" id="ARBA00022723"/>
    </source>
</evidence>
<dbReference type="PANTHER" id="PTHR24292:SF84">
    <property type="entry name" value="CYTOCHROME P450 28A5-RELATED"/>
    <property type="match status" value="1"/>
</dbReference>
<evidence type="ECO:0000256" key="9">
    <source>
        <dbReference type="ARBA" id="ARBA00022848"/>
    </source>
</evidence>
<comment type="similarity">
    <text evidence="5">Belongs to the cytochrome P450 family.</text>
</comment>
<dbReference type="GO" id="GO:0005789">
    <property type="term" value="C:endoplasmic reticulum membrane"/>
    <property type="evidence" value="ECO:0007669"/>
    <property type="project" value="UniProtKB-SubCell"/>
</dbReference>
<dbReference type="GO" id="GO:0005506">
    <property type="term" value="F:iron ion binding"/>
    <property type="evidence" value="ECO:0007669"/>
    <property type="project" value="InterPro"/>
</dbReference>
<evidence type="ECO:0000256" key="13">
    <source>
        <dbReference type="ARBA" id="ARBA00023136"/>
    </source>
</evidence>
<comment type="function">
    <text evidence="2">May be involved in the metabolism of insect hormones and in the breakdown of synthetic insecticides.</text>
</comment>
<accession>A0A7R9K4K2</accession>
<gene>
    <name evidence="14" type="ORF">TGEB3V08_LOCUS8835</name>
</gene>
<dbReference type="PANTHER" id="PTHR24292">
    <property type="entry name" value="CYTOCHROME P450"/>
    <property type="match status" value="1"/>
</dbReference>
<comment type="subcellular location">
    <subcellularLocation>
        <location evidence="4">Endoplasmic reticulum membrane</location>
        <topology evidence="4">Peripheral membrane protein</topology>
    </subcellularLocation>
    <subcellularLocation>
        <location evidence="3">Microsome membrane</location>
        <topology evidence="3">Peripheral membrane protein</topology>
    </subcellularLocation>
</comment>
<protein>
    <recommendedName>
        <fullName evidence="15">Cytochrome P450</fullName>
    </recommendedName>
</protein>
<sequence>MVSSINKLPSDHSVVFTSELQATQSDVSRLFLWTSPNLLGQFDVGYYSVTLLQHLKRIVWLTIPAQVDPSRQGFTPLTHHGTVNIGLTRGTEGRSSQQELCRAQEKRRRTAACRGVLSVLLKVPRCSRKLDGHPYGGYFKFREPALMIRDPELIRSVIVKNFDSFLNNDFNVDIMMDPLFGRNPVVIKDQAWKAIRPQLSPGFTAGKMKSLFPQLMEVCQEMKSYLECCGPSVAIDTKELCTKFSINAVASCAYGMNGHTFEDPEAEFRKVGRKFLQPSFLKIVQQLFLLLAPKLASLLHFKVASLEVTEFFRKMTADATTYRRKEMLRKNDFLELLIQLKEKHEEQNKLEHNRWFEKFTEEDIAAQALTFFTDGFETSSNALTMTLYEVAMNPGVQQRIRREVKEMLDRHEGGFTYEGLLELNYLDKVFAEQLLVAVSPAPTDSEPPVHPAYILSRARGEMEGWRQPSEGDSGDLYL</sequence>
<dbReference type="InterPro" id="IPR050476">
    <property type="entry name" value="Insect_CytP450_Detox"/>
</dbReference>
<keyword evidence="9" id="KW-0492">Microsome</keyword>
<evidence type="ECO:0000256" key="1">
    <source>
        <dbReference type="ARBA" id="ARBA00001971"/>
    </source>
</evidence>
<keyword evidence="11" id="KW-0408">Iron</keyword>